<dbReference type="Proteomes" id="UP001060215">
    <property type="component" value="Chromosome 9"/>
</dbReference>
<gene>
    <name evidence="1" type="ORF">LOK49_LG08G01073</name>
</gene>
<evidence type="ECO:0000313" key="2">
    <source>
        <dbReference type="Proteomes" id="UP001060215"/>
    </source>
</evidence>
<organism evidence="1 2">
    <name type="scientific">Camellia lanceoleosa</name>
    <dbReference type="NCBI Taxonomy" id="1840588"/>
    <lineage>
        <taxon>Eukaryota</taxon>
        <taxon>Viridiplantae</taxon>
        <taxon>Streptophyta</taxon>
        <taxon>Embryophyta</taxon>
        <taxon>Tracheophyta</taxon>
        <taxon>Spermatophyta</taxon>
        <taxon>Magnoliopsida</taxon>
        <taxon>eudicotyledons</taxon>
        <taxon>Gunneridae</taxon>
        <taxon>Pentapetalae</taxon>
        <taxon>asterids</taxon>
        <taxon>Ericales</taxon>
        <taxon>Theaceae</taxon>
        <taxon>Camellia</taxon>
    </lineage>
</organism>
<evidence type="ECO:0000313" key="1">
    <source>
        <dbReference type="EMBL" id="KAI8004726.1"/>
    </source>
</evidence>
<protein>
    <submittedName>
        <fullName evidence="1">Zinc finger transcription factor YY1</fullName>
    </submittedName>
</protein>
<keyword evidence="2" id="KW-1185">Reference proteome</keyword>
<reference evidence="1 2" key="1">
    <citation type="journal article" date="2022" name="Plant J.">
        <title>Chromosome-level genome of Camellia lanceoleosa provides a valuable resource for understanding genome evolution and self-incompatibility.</title>
        <authorList>
            <person name="Gong W."/>
            <person name="Xiao S."/>
            <person name="Wang L."/>
            <person name="Liao Z."/>
            <person name="Chang Y."/>
            <person name="Mo W."/>
            <person name="Hu G."/>
            <person name="Li W."/>
            <person name="Zhao G."/>
            <person name="Zhu H."/>
            <person name="Hu X."/>
            <person name="Ji K."/>
            <person name="Xiang X."/>
            <person name="Song Q."/>
            <person name="Yuan D."/>
            <person name="Jin S."/>
            <person name="Zhang L."/>
        </authorList>
    </citation>
    <scope>NUCLEOTIDE SEQUENCE [LARGE SCALE GENOMIC DNA]</scope>
    <source>
        <strain evidence="1">SQ_2022a</strain>
    </source>
</reference>
<dbReference type="EMBL" id="CM045766">
    <property type="protein sequence ID" value="KAI8004726.1"/>
    <property type="molecule type" value="Genomic_DNA"/>
</dbReference>
<accession>A0ACC0GVJ3</accession>
<sequence>MLVEVRRLCRLAVRHCYGERRQCAWSWRATASVCLVLDSSSSNSSVLSSGQQQQLLAGLLTIQYCLSLCSLFLTTLWGNLDADGQCLARWPWCCPYIATLKAMKEKSNELEAAEPEPEPTTEVLFLCSYEGCGKTFIDAGALRKHSHIHGERQYVCNYEGCRKVATSRLLLIVMSYRKSYVNVL</sequence>
<proteinExistence type="predicted"/>
<comment type="caution">
    <text evidence="1">The sequence shown here is derived from an EMBL/GenBank/DDBJ whole genome shotgun (WGS) entry which is preliminary data.</text>
</comment>
<name>A0ACC0GVJ3_9ERIC</name>